<gene>
    <name evidence="3" type="ORF">DWZ68_04070</name>
</gene>
<dbReference type="PANTHER" id="PTHR43630:SF2">
    <property type="entry name" value="GLYCOSYLTRANSFERASE"/>
    <property type="match status" value="1"/>
</dbReference>
<keyword evidence="3" id="KW-0808">Transferase</keyword>
<dbReference type="Pfam" id="PF00535">
    <property type="entry name" value="Glycos_transf_2"/>
    <property type="match status" value="1"/>
</dbReference>
<dbReference type="Proteomes" id="UP000286038">
    <property type="component" value="Unassembled WGS sequence"/>
</dbReference>
<dbReference type="Gene3D" id="3.90.550.10">
    <property type="entry name" value="Spore Coat Polysaccharide Biosynthesis Protein SpsA, Chain A"/>
    <property type="match status" value="1"/>
</dbReference>
<dbReference type="AlphaFoldDB" id="A0A415QNW9"/>
<dbReference type="GO" id="GO:0016740">
    <property type="term" value="F:transferase activity"/>
    <property type="evidence" value="ECO:0007669"/>
    <property type="project" value="UniProtKB-KW"/>
</dbReference>
<protein>
    <submittedName>
        <fullName evidence="3">Glycosyltransferase family 2 protein</fullName>
    </submittedName>
</protein>
<reference evidence="3 4" key="1">
    <citation type="submission" date="2018-08" db="EMBL/GenBank/DDBJ databases">
        <title>A genome reference for cultivated species of the human gut microbiota.</title>
        <authorList>
            <person name="Zou Y."/>
            <person name="Xue W."/>
            <person name="Luo G."/>
        </authorList>
    </citation>
    <scope>NUCLEOTIDE SEQUENCE [LARGE SCALE GENOMIC DNA]</scope>
    <source>
        <strain evidence="3 4">AF34-33</strain>
    </source>
</reference>
<evidence type="ECO:0000313" key="4">
    <source>
        <dbReference type="Proteomes" id="UP000286038"/>
    </source>
</evidence>
<dbReference type="InterPro" id="IPR001173">
    <property type="entry name" value="Glyco_trans_2-like"/>
</dbReference>
<dbReference type="RefSeq" id="WP_118448912.1">
    <property type="nucleotide sequence ID" value="NZ_CABJDM010000003.1"/>
</dbReference>
<evidence type="ECO:0000256" key="1">
    <source>
        <dbReference type="ARBA" id="ARBA00038494"/>
    </source>
</evidence>
<evidence type="ECO:0000259" key="2">
    <source>
        <dbReference type="Pfam" id="PF00535"/>
    </source>
</evidence>
<comment type="caution">
    <text evidence="3">The sequence shown here is derived from an EMBL/GenBank/DDBJ whole genome shotgun (WGS) entry which is preliminary data.</text>
</comment>
<dbReference type="InterPro" id="IPR029044">
    <property type="entry name" value="Nucleotide-diphossugar_trans"/>
</dbReference>
<accession>A0A415QNW9</accession>
<feature type="domain" description="Glycosyltransferase 2-like" evidence="2">
    <location>
        <begin position="41"/>
        <end position="173"/>
    </location>
</feature>
<name>A0A415QNW9_9BACT</name>
<organism evidence="3 4">
    <name type="scientific">Butyricimonas virosa</name>
    <dbReference type="NCBI Taxonomy" id="544645"/>
    <lineage>
        <taxon>Bacteria</taxon>
        <taxon>Pseudomonadati</taxon>
        <taxon>Bacteroidota</taxon>
        <taxon>Bacteroidia</taxon>
        <taxon>Bacteroidales</taxon>
        <taxon>Odoribacteraceae</taxon>
        <taxon>Butyricimonas</taxon>
    </lineage>
</organism>
<dbReference type="SUPFAM" id="SSF53448">
    <property type="entry name" value="Nucleotide-diphospho-sugar transferases"/>
    <property type="match status" value="1"/>
</dbReference>
<dbReference type="PANTHER" id="PTHR43630">
    <property type="entry name" value="POLY-BETA-1,6-N-ACETYL-D-GLUCOSAMINE SYNTHASE"/>
    <property type="match status" value="1"/>
</dbReference>
<evidence type="ECO:0000313" key="3">
    <source>
        <dbReference type="EMBL" id="RHM46142.1"/>
    </source>
</evidence>
<proteinExistence type="inferred from homology"/>
<dbReference type="EMBL" id="QRPV01000003">
    <property type="protein sequence ID" value="RHM46142.1"/>
    <property type="molecule type" value="Genomic_DNA"/>
</dbReference>
<dbReference type="CDD" id="cd00761">
    <property type="entry name" value="Glyco_tranf_GTA_type"/>
    <property type="match status" value="1"/>
</dbReference>
<sequence>MTWYKKYLSVYEQPLQKAPQEVIHEIKTKIEKLQSDTPLVSVVIIAYNEEKHLLANLWSLSDSVCQYPMEIIGVDNDSSDNTAEIFKMTGIPYYTEYEHSCGYARRCGLNHARGKYYICIDSDTVYPKKYIETLVKTLEKPNTVAVSSLWGYIPDKQHPWLAVKIYEFLRDLHLFLQSFKRPELSVRGLVFAYPIEYGRQVGYRVEIKRGEDGSMAFALKKYGKIRFIRSRKARAVTGYGTVGVDGSFFNSFKVRALKALKNTGSLFTKQEEYKDEESNLIDKPQH</sequence>
<comment type="similarity">
    <text evidence="1">Belongs to the glycosyltransferase 2 family. WaaE/KdtX subfamily.</text>
</comment>